<proteinExistence type="predicted"/>
<evidence type="ECO:0000256" key="2">
    <source>
        <dbReference type="SAM" id="Phobius"/>
    </source>
</evidence>
<evidence type="ECO:0000313" key="4">
    <source>
        <dbReference type="Proteomes" id="UP000267027"/>
    </source>
</evidence>
<feature type="transmembrane region" description="Helical" evidence="2">
    <location>
        <begin position="38"/>
        <end position="61"/>
    </location>
</feature>
<dbReference type="EMBL" id="UYYA01005235">
    <property type="protein sequence ID" value="VDM64393.1"/>
    <property type="molecule type" value="Genomic_DNA"/>
</dbReference>
<dbReference type="WBParaSite" id="ACOC_0001280701-mRNA-1">
    <property type="protein sequence ID" value="ACOC_0001280701-mRNA-1"/>
    <property type="gene ID" value="ACOC_0001280701"/>
</dbReference>
<evidence type="ECO:0000256" key="1">
    <source>
        <dbReference type="SAM" id="MobiDB-lite"/>
    </source>
</evidence>
<keyword evidence="2" id="KW-0472">Membrane</keyword>
<dbReference type="Proteomes" id="UP000267027">
    <property type="component" value="Unassembled WGS sequence"/>
</dbReference>
<evidence type="ECO:0000313" key="5">
    <source>
        <dbReference type="WBParaSite" id="ACOC_0001280701-mRNA-1"/>
    </source>
</evidence>
<feature type="region of interest" description="Disordered" evidence="1">
    <location>
        <begin position="63"/>
        <end position="101"/>
    </location>
</feature>
<keyword evidence="2" id="KW-1133">Transmembrane helix</keyword>
<dbReference type="AlphaFoldDB" id="A0A0R3Q1C9"/>
<keyword evidence="4" id="KW-1185">Reference proteome</keyword>
<gene>
    <name evidence="3" type="ORF">ACOC_LOCUS12808</name>
</gene>
<organism evidence="5">
    <name type="scientific">Angiostrongylus costaricensis</name>
    <name type="common">Nematode worm</name>
    <dbReference type="NCBI Taxonomy" id="334426"/>
    <lineage>
        <taxon>Eukaryota</taxon>
        <taxon>Metazoa</taxon>
        <taxon>Ecdysozoa</taxon>
        <taxon>Nematoda</taxon>
        <taxon>Chromadorea</taxon>
        <taxon>Rhabditida</taxon>
        <taxon>Rhabditina</taxon>
        <taxon>Rhabditomorpha</taxon>
        <taxon>Strongyloidea</taxon>
        <taxon>Metastrongylidae</taxon>
        <taxon>Angiostrongylus</taxon>
    </lineage>
</organism>
<reference evidence="3 4" key="2">
    <citation type="submission" date="2018-11" db="EMBL/GenBank/DDBJ databases">
        <authorList>
            <consortium name="Pathogen Informatics"/>
        </authorList>
    </citation>
    <scope>NUCLEOTIDE SEQUENCE [LARGE SCALE GENOMIC DNA]</scope>
    <source>
        <strain evidence="3 4">Costa Rica</strain>
    </source>
</reference>
<accession>A0A0R3Q1C9</accession>
<reference evidence="5" key="1">
    <citation type="submission" date="2017-02" db="UniProtKB">
        <authorList>
            <consortium name="WormBaseParasite"/>
        </authorList>
    </citation>
    <scope>IDENTIFICATION</scope>
</reference>
<sequence length="101" mass="10715">MPALSLPVNNNVALDDTEGFARISAIVDGQWSRGQAQMAVLAVMLVAIVVLMVAITTSEFFKRKSRGSGSQHECKKVTTPEVPTSPQFVSPPSAVVVKSST</sequence>
<protein>
    <submittedName>
        <fullName evidence="3 5">Uncharacterized protein</fullName>
    </submittedName>
</protein>
<keyword evidence="2" id="KW-0812">Transmembrane</keyword>
<name>A0A0R3Q1C9_ANGCS</name>
<feature type="compositionally biased region" description="Low complexity" evidence="1">
    <location>
        <begin position="90"/>
        <end position="101"/>
    </location>
</feature>
<evidence type="ECO:0000313" key="3">
    <source>
        <dbReference type="EMBL" id="VDM64393.1"/>
    </source>
</evidence>